<dbReference type="InterPro" id="IPR013126">
    <property type="entry name" value="Hsp_70_fam"/>
</dbReference>
<dbReference type="Gene3D" id="3.30.420.40">
    <property type="match status" value="2"/>
</dbReference>
<dbReference type="SUPFAM" id="SSF53067">
    <property type="entry name" value="Actin-like ATPase domain"/>
    <property type="match status" value="2"/>
</dbReference>
<keyword evidence="1" id="KW-0547">Nucleotide-binding</keyword>
<proteinExistence type="predicted"/>
<sequence>MASEPEKQIVISQFSSLALNPNNKIIVGVDYGTTFTGASFVSSKGNGLSDITVIETWPGISRDSNTVTKVPSRISYPDGLPNQWGYQVQPGANAYSWTKLLLDQSAPLTRYDDEGLEKASEMGILRLPEGKTASDVVRDYLSEVYQHILGRIAKQITEETLKTTPLEFWFTVPAIWSDQAQNATINAARKAGFGNRASRPDDEIYLISEPEAAAITSLKKYTTKGIGNFIKPGDGVLICDCGGGTVDMTTYLVLQTLPYLTFEELCTGNGGKCGSTAVDRNFYQLMSDRFGDAFDKLPMKKKSPGSEFMSKFEVIKQDFGYPNQPKIFEIHLNMNAPNADPKYFDEEERMVFLSSEDLRSIFDPVVERILAMVRQQIQDSQEETGNRINRIILVGGFGDSEYLRKAFRESFEPMDINITVPDKPQAAIVQGAALRGLEGLRSSTKRCRRHYGFSWSTDFREGVDIESESYIDSFTGLKMSSNMMKWMIAKGEKYSENHTYETWVRRTHYESYSLKKKTVLYACDLSDAPERRGSNIYHVGDIEVDFSHTDLNGFSSKYIDGQKAYLLTYKLKVIFGAQEGVLKFEATSQGETIGRTSIKFNTIRYY</sequence>
<reference evidence="3" key="1">
    <citation type="submission" date="2021-12" db="EMBL/GenBank/DDBJ databases">
        <title>Convergent genome expansion in fungi linked to evolution of root-endophyte symbiosis.</title>
        <authorList>
            <consortium name="DOE Joint Genome Institute"/>
            <person name="Ke Y.-H."/>
            <person name="Bonito G."/>
            <person name="Liao H.-L."/>
            <person name="Looney B."/>
            <person name="Rojas-Flechas A."/>
            <person name="Nash J."/>
            <person name="Hameed K."/>
            <person name="Schadt C."/>
            <person name="Martin F."/>
            <person name="Crous P.W."/>
            <person name="Miettinen O."/>
            <person name="Magnuson J.K."/>
            <person name="Labbe J."/>
            <person name="Jacobson D."/>
            <person name="Doktycz M.J."/>
            <person name="Veneault-Fourrey C."/>
            <person name="Kuo A."/>
            <person name="Mondo S."/>
            <person name="Calhoun S."/>
            <person name="Riley R."/>
            <person name="Ohm R."/>
            <person name="LaButti K."/>
            <person name="Andreopoulos B."/>
            <person name="Pangilinan J."/>
            <person name="Nolan M."/>
            <person name="Tritt A."/>
            <person name="Clum A."/>
            <person name="Lipzen A."/>
            <person name="Daum C."/>
            <person name="Barry K."/>
            <person name="Grigoriev I.V."/>
            <person name="Vilgalys R."/>
        </authorList>
    </citation>
    <scope>NUCLEOTIDE SEQUENCE</scope>
    <source>
        <strain evidence="3">PMI_201</strain>
    </source>
</reference>
<protein>
    <recommendedName>
        <fullName evidence="5">Actin-like ATPase domain-containing protein</fullName>
    </recommendedName>
</protein>
<dbReference type="CDD" id="cd10170">
    <property type="entry name" value="ASKHA_NBD_HSP70"/>
    <property type="match status" value="1"/>
</dbReference>
<gene>
    <name evidence="3" type="ORF">BGW36DRAFT_391084</name>
</gene>
<dbReference type="GO" id="GO:0140662">
    <property type="term" value="F:ATP-dependent protein folding chaperone"/>
    <property type="evidence" value="ECO:0007669"/>
    <property type="project" value="InterPro"/>
</dbReference>
<evidence type="ECO:0000256" key="1">
    <source>
        <dbReference type="ARBA" id="ARBA00022741"/>
    </source>
</evidence>
<dbReference type="GO" id="GO:0005524">
    <property type="term" value="F:ATP binding"/>
    <property type="evidence" value="ECO:0007669"/>
    <property type="project" value="UniProtKB-KW"/>
</dbReference>
<dbReference type="AlphaFoldDB" id="A0AAD4KE84"/>
<evidence type="ECO:0000256" key="2">
    <source>
        <dbReference type="ARBA" id="ARBA00022840"/>
    </source>
</evidence>
<dbReference type="Gene3D" id="3.90.640.10">
    <property type="entry name" value="Actin, Chain A, domain 4"/>
    <property type="match status" value="1"/>
</dbReference>
<organism evidence="3 4">
    <name type="scientific">Talaromyces proteolyticus</name>
    <dbReference type="NCBI Taxonomy" id="1131652"/>
    <lineage>
        <taxon>Eukaryota</taxon>
        <taxon>Fungi</taxon>
        <taxon>Dikarya</taxon>
        <taxon>Ascomycota</taxon>
        <taxon>Pezizomycotina</taxon>
        <taxon>Eurotiomycetes</taxon>
        <taxon>Eurotiomycetidae</taxon>
        <taxon>Eurotiales</taxon>
        <taxon>Trichocomaceae</taxon>
        <taxon>Talaromyces</taxon>
        <taxon>Talaromyces sect. Bacilispori</taxon>
    </lineage>
</organism>
<dbReference type="Pfam" id="PF00012">
    <property type="entry name" value="HSP70"/>
    <property type="match status" value="1"/>
</dbReference>
<name>A0AAD4KE84_9EURO</name>
<dbReference type="Proteomes" id="UP001201262">
    <property type="component" value="Unassembled WGS sequence"/>
</dbReference>
<evidence type="ECO:0000313" key="4">
    <source>
        <dbReference type="Proteomes" id="UP001201262"/>
    </source>
</evidence>
<evidence type="ECO:0000313" key="3">
    <source>
        <dbReference type="EMBL" id="KAH8689553.1"/>
    </source>
</evidence>
<evidence type="ECO:0008006" key="5">
    <source>
        <dbReference type="Google" id="ProtNLM"/>
    </source>
</evidence>
<comment type="caution">
    <text evidence="3">The sequence shown here is derived from an EMBL/GenBank/DDBJ whole genome shotgun (WGS) entry which is preliminary data.</text>
</comment>
<dbReference type="InterPro" id="IPR043129">
    <property type="entry name" value="ATPase_NBD"/>
</dbReference>
<dbReference type="EMBL" id="JAJTJA010000015">
    <property type="protein sequence ID" value="KAH8689553.1"/>
    <property type="molecule type" value="Genomic_DNA"/>
</dbReference>
<dbReference type="GeneID" id="70247846"/>
<accession>A0AAD4KE84</accession>
<dbReference type="RefSeq" id="XP_046065907.1">
    <property type="nucleotide sequence ID" value="XM_046217559.1"/>
</dbReference>
<keyword evidence="2" id="KW-0067">ATP-binding</keyword>
<dbReference type="PANTHER" id="PTHR14187">
    <property type="entry name" value="ALPHA KINASE/ELONGATION FACTOR 2 KINASE"/>
    <property type="match status" value="1"/>
</dbReference>
<dbReference type="PANTHER" id="PTHR14187:SF81">
    <property type="entry name" value="HSP70 FAMILY PROTEIN (AFU_ORTHOLOGUE AFUA_4G14040)"/>
    <property type="match status" value="1"/>
</dbReference>
<keyword evidence="4" id="KW-1185">Reference proteome</keyword>